<comment type="caution">
    <text evidence="1">The sequence shown here is derived from an EMBL/GenBank/DDBJ whole genome shotgun (WGS) entry which is preliminary data.</text>
</comment>
<protein>
    <submittedName>
        <fullName evidence="1">Uncharacterized protein</fullName>
    </submittedName>
</protein>
<sequence length="175" mass="20103">MGKMFRENPRIGRNKWRRWWSERLLTSSVNYLSEDHYEELCLEPGKMKWKGVAIGLNTEKAGKAAGETYQETDSDFLNSKSHHARDDGSSASTDTFRQAYAGAILPVVGVQRPAEEEEGNILIKPLFTKIRLGRKKKKRIESHEDPDAITHNRCSRCKRFGHNRKTCRNLVAVEE</sequence>
<proteinExistence type="predicted"/>
<name>A0AAV9AKH1_ACOGR</name>
<dbReference type="EMBL" id="JAUJYN010000008">
    <property type="protein sequence ID" value="KAK1264502.1"/>
    <property type="molecule type" value="Genomic_DNA"/>
</dbReference>
<evidence type="ECO:0000313" key="1">
    <source>
        <dbReference type="EMBL" id="KAK1264502.1"/>
    </source>
</evidence>
<evidence type="ECO:0000313" key="2">
    <source>
        <dbReference type="Proteomes" id="UP001179952"/>
    </source>
</evidence>
<gene>
    <name evidence="1" type="ORF">QJS04_geneDACA023863</name>
</gene>
<reference evidence="1" key="1">
    <citation type="journal article" date="2023" name="Nat. Commun.">
        <title>Diploid and tetraploid genomes of Acorus and the evolution of monocots.</title>
        <authorList>
            <person name="Ma L."/>
            <person name="Liu K.W."/>
            <person name="Li Z."/>
            <person name="Hsiao Y.Y."/>
            <person name="Qi Y."/>
            <person name="Fu T."/>
            <person name="Tang G.D."/>
            <person name="Zhang D."/>
            <person name="Sun W.H."/>
            <person name="Liu D.K."/>
            <person name="Li Y."/>
            <person name="Chen G.Z."/>
            <person name="Liu X.D."/>
            <person name="Liao X.Y."/>
            <person name="Jiang Y.T."/>
            <person name="Yu X."/>
            <person name="Hao Y."/>
            <person name="Huang J."/>
            <person name="Zhao X.W."/>
            <person name="Ke S."/>
            <person name="Chen Y.Y."/>
            <person name="Wu W.L."/>
            <person name="Hsu J.L."/>
            <person name="Lin Y.F."/>
            <person name="Huang M.D."/>
            <person name="Li C.Y."/>
            <person name="Huang L."/>
            <person name="Wang Z.W."/>
            <person name="Zhao X."/>
            <person name="Zhong W.Y."/>
            <person name="Peng D.H."/>
            <person name="Ahmad S."/>
            <person name="Lan S."/>
            <person name="Zhang J.S."/>
            <person name="Tsai W.C."/>
            <person name="Van de Peer Y."/>
            <person name="Liu Z.J."/>
        </authorList>
    </citation>
    <scope>NUCLEOTIDE SEQUENCE</scope>
    <source>
        <strain evidence="1">SCP</strain>
    </source>
</reference>
<dbReference type="AlphaFoldDB" id="A0AAV9AKH1"/>
<dbReference type="Proteomes" id="UP001179952">
    <property type="component" value="Unassembled WGS sequence"/>
</dbReference>
<accession>A0AAV9AKH1</accession>
<organism evidence="1 2">
    <name type="scientific">Acorus gramineus</name>
    <name type="common">Dwarf sweet flag</name>
    <dbReference type="NCBI Taxonomy" id="55184"/>
    <lineage>
        <taxon>Eukaryota</taxon>
        <taxon>Viridiplantae</taxon>
        <taxon>Streptophyta</taxon>
        <taxon>Embryophyta</taxon>
        <taxon>Tracheophyta</taxon>
        <taxon>Spermatophyta</taxon>
        <taxon>Magnoliopsida</taxon>
        <taxon>Liliopsida</taxon>
        <taxon>Acoraceae</taxon>
        <taxon>Acorus</taxon>
    </lineage>
</organism>
<keyword evidence="2" id="KW-1185">Reference proteome</keyword>
<reference evidence="1" key="2">
    <citation type="submission" date="2023-06" db="EMBL/GenBank/DDBJ databases">
        <authorList>
            <person name="Ma L."/>
            <person name="Liu K.-W."/>
            <person name="Li Z."/>
            <person name="Hsiao Y.-Y."/>
            <person name="Qi Y."/>
            <person name="Fu T."/>
            <person name="Tang G."/>
            <person name="Zhang D."/>
            <person name="Sun W.-H."/>
            <person name="Liu D.-K."/>
            <person name="Li Y."/>
            <person name="Chen G.-Z."/>
            <person name="Liu X.-D."/>
            <person name="Liao X.-Y."/>
            <person name="Jiang Y.-T."/>
            <person name="Yu X."/>
            <person name="Hao Y."/>
            <person name="Huang J."/>
            <person name="Zhao X.-W."/>
            <person name="Ke S."/>
            <person name="Chen Y.-Y."/>
            <person name="Wu W.-L."/>
            <person name="Hsu J.-L."/>
            <person name="Lin Y.-F."/>
            <person name="Huang M.-D."/>
            <person name="Li C.-Y."/>
            <person name="Huang L."/>
            <person name="Wang Z.-W."/>
            <person name="Zhao X."/>
            <person name="Zhong W.-Y."/>
            <person name="Peng D.-H."/>
            <person name="Ahmad S."/>
            <person name="Lan S."/>
            <person name="Zhang J.-S."/>
            <person name="Tsai W.-C."/>
            <person name="Van De Peer Y."/>
            <person name="Liu Z.-J."/>
        </authorList>
    </citation>
    <scope>NUCLEOTIDE SEQUENCE</scope>
    <source>
        <strain evidence="1">SCP</strain>
        <tissue evidence="1">Leaves</tissue>
    </source>
</reference>